<protein>
    <submittedName>
        <fullName evidence="2">Uncharacterized protein</fullName>
    </submittedName>
</protein>
<name>A0ABR2QAU8_9ROSI</name>
<feature type="compositionally biased region" description="Polar residues" evidence="1">
    <location>
        <begin position="1"/>
        <end position="10"/>
    </location>
</feature>
<sequence length="76" mass="8405">MTSGETSTWPETPEGSREETTGKIWKGEERFVPIPEFPGVVEPCGLIFLFFPLFSRLCFSDQISCLSGNSVVAAFL</sequence>
<feature type="region of interest" description="Disordered" evidence="1">
    <location>
        <begin position="1"/>
        <end position="23"/>
    </location>
</feature>
<dbReference type="Proteomes" id="UP001396334">
    <property type="component" value="Unassembled WGS sequence"/>
</dbReference>
<keyword evidence="3" id="KW-1185">Reference proteome</keyword>
<reference evidence="2 3" key="1">
    <citation type="journal article" date="2024" name="G3 (Bethesda)">
        <title>Genome assembly of Hibiscus sabdariffa L. provides insights into metabolisms of medicinal natural products.</title>
        <authorList>
            <person name="Kim T."/>
        </authorList>
    </citation>
    <scope>NUCLEOTIDE SEQUENCE [LARGE SCALE GENOMIC DNA]</scope>
    <source>
        <strain evidence="2">TK-2024</strain>
        <tissue evidence="2">Old leaves</tissue>
    </source>
</reference>
<evidence type="ECO:0000256" key="1">
    <source>
        <dbReference type="SAM" id="MobiDB-lite"/>
    </source>
</evidence>
<evidence type="ECO:0000313" key="3">
    <source>
        <dbReference type="Proteomes" id="UP001396334"/>
    </source>
</evidence>
<feature type="compositionally biased region" description="Basic and acidic residues" evidence="1">
    <location>
        <begin position="14"/>
        <end position="23"/>
    </location>
</feature>
<dbReference type="EMBL" id="JBBPBN010000042">
    <property type="protein sequence ID" value="KAK8997788.1"/>
    <property type="molecule type" value="Genomic_DNA"/>
</dbReference>
<comment type="caution">
    <text evidence="2">The sequence shown here is derived from an EMBL/GenBank/DDBJ whole genome shotgun (WGS) entry which is preliminary data.</text>
</comment>
<gene>
    <name evidence="2" type="ORF">V6N11_012326</name>
</gene>
<evidence type="ECO:0000313" key="2">
    <source>
        <dbReference type="EMBL" id="KAK8997788.1"/>
    </source>
</evidence>
<organism evidence="2 3">
    <name type="scientific">Hibiscus sabdariffa</name>
    <name type="common">roselle</name>
    <dbReference type="NCBI Taxonomy" id="183260"/>
    <lineage>
        <taxon>Eukaryota</taxon>
        <taxon>Viridiplantae</taxon>
        <taxon>Streptophyta</taxon>
        <taxon>Embryophyta</taxon>
        <taxon>Tracheophyta</taxon>
        <taxon>Spermatophyta</taxon>
        <taxon>Magnoliopsida</taxon>
        <taxon>eudicotyledons</taxon>
        <taxon>Gunneridae</taxon>
        <taxon>Pentapetalae</taxon>
        <taxon>rosids</taxon>
        <taxon>malvids</taxon>
        <taxon>Malvales</taxon>
        <taxon>Malvaceae</taxon>
        <taxon>Malvoideae</taxon>
        <taxon>Hibiscus</taxon>
    </lineage>
</organism>
<proteinExistence type="predicted"/>
<accession>A0ABR2QAU8</accession>